<dbReference type="EMBL" id="FQYI01000003">
    <property type="protein sequence ID" value="SHI66647.1"/>
    <property type="molecule type" value="Genomic_DNA"/>
</dbReference>
<dbReference type="InterPro" id="IPR000073">
    <property type="entry name" value="AB_hydrolase_1"/>
</dbReference>
<dbReference type="Pfam" id="PF00561">
    <property type="entry name" value="Abhydrolase_1"/>
    <property type="match status" value="1"/>
</dbReference>
<dbReference type="OrthoDB" id="252464at2"/>
<reference evidence="2 3" key="1">
    <citation type="submission" date="2016-11" db="EMBL/GenBank/DDBJ databases">
        <authorList>
            <person name="Jaros S."/>
            <person name="Januszkiewicz K."/>
            <person name="Wedrychowicz H."/>
        </authorList>
    </citation>
    <scope>NUCLEOTIDE SEQUENCE [LARGE SCALE GENOMIC DNA]</scope>
    <source>
        <strain evidence="2 3">DSM 25479</strain>
    </source>
</reference>
<dbReference type="GO" id="GO:0047372">
    <property type="term" value="F:monoacylglycerol lipase activity"/>
    <property type="evidence" value="ECO:0007669"/>
    <property type="project" value="TreeGrafter"/>
</dbReference>
<evidence type="ECO:0000259" key="1">
    <source>
        <dbReference type="Pfam" id="PF00561"/>
    </source>
</evidence>
<dbReference type="InterPro" id="IPR029058">
    <property type="entry name" value="AB_hydrolase_fold"/>
</dbReference>
<dbReference type="RefSeq" id="WP_073178766.1">
    <property type="nucleotide sequence ID" value="NZ_FQYI01000003.1"/>
</dbReference>
<dbReference type="SUPFAM" id="SSF53474">
    <property type="entry name" value="alpha/beta-Hydrolases"/>
    <property type="match status" value="1"/>
</dbReference>
<gene>
    <name evidence="2" type="ORF">SAMN05443429_10370</name>
</gene>
<keyword evidence="3" id="KW-1185">Reference proteome</keyword>
<protein>
    <submittedName>
        <fullName evidence="2">Pimeloyl-ACP methyl ester carboxylesterase</fullName>
    </submittedName>
</protein>
<organism evidence="2 3">
    <name type="scientific">Cruoricaptor ignavus</name>
    <dbReference type="NCBI Taxonomy" id="1118202"/>
    <lineage>
        <taxon>Bacteria</taxon>
        <taxon>Pseudomonadati</taxon>
        <taxon>Bacteroidota</taxon>
        <taxon>Flavobacteriia</taxon>
        <taxon>Flavobacteriales</taxon>
        <taxon>Weeksellaceae</taxon>
        <taxon>Cruoricaptor</taxon>
    </lineage>
</organism>
<evidence type="ECO:0000313" key="3">
    <source>
        <dbReference type="Proteomes" id="UP000184335"/>
    </source>
</evidence>
<dbReference type="PANTHER" id="PTHR43798:SF5">
    <property type="entry name" value="MONOACYLGLYCEROL LIPASE ABHD6"/>
    <property type="match status" value="1"/>
</dbReference>
<evidence type="ECO:0000313" key="2">
    <source>
        <dbReference type="EMBL" id="SHI66647.1"/>
    </source>
</evidence>
<dbReference type="Proteomes" id="UP000184335">
    <property type="component" value="Unassembled WGS sequence"/>
</dbReference>
<dbReference type="STRING" id="1118202.SAMN05443429_10370"/>
<dbReference type="GO" id="GO:0016020">
    <property type="term" value="C:membrane"/>
    <property type="evidence" value="ECO:0007669"/>
    <property type="project" value="TreeGrafter"/>
</dbReference>
<accession>A0A1M6D056</accession>
<name>A0A1M6D056_9FLAO</name>
<dbReference type="PRINTS" id="PR00111">
    <property type="entry name" value="ABHYDROLASE"/>
</dbReference>
<dbReference type="AlphaFoldDB" id="A0A1M6D056"/>
<dbReference type="PANTHER" id="PTHR43798">
    <property type="entry name" value="MONOACYLGLYCEROL LIPASE"/>
    <property type="match status" value="1"/>
</dbReference>
<feature type="domain" description="AB hydrolase-1" evidence="1">
    <location>
        <begin position="13"/>
        <end position="238"/>
    </location>
</feature>
<dbReference type="InterPro" id="IPR050266">
    <property type="entry name" value="AB_hydrolase_sf"/>
</dbReference>
<dbReference type="GO" id="GO:0046464">
    <property type="term" value="P:acylglycerol catabolic process"/>
    <property type="evidence" value="ECO:0007669"/>
    <property type="project" value="TreeGrafter"/>
</dbReference>
<dbReference type="Gene3D" id="3.40.50.1820">
    <property type="entry name" value="alpha/beta hydrolase"/>
    <property type="match status" value="1"/>
</dbReference>
<proteinExistence type="predicted"/>
<sequence>MLHYEISGNADKTLVLLHGLMENSHIWDGMQSRLERYFRLVKIDLPGHGKSELTEEISTVEMMATKVKQVTDELNLTDFYLLGHSMGGYTALAFAEKWPEVLAGFSLFFSTYLPDSDEKKETRRKSFRIIEQEYERYVAAGVPMNFHPHEADEMEGFVEIAKEMALQTNNLGALAAVKGIMERPDRQSVLQEFQGKILVMLGRHDPAIDSLATLKGLPDKANIKAYLLDCAHNGHWERPEICAEIICRELK</sequence>